<dbReference type="AlphaFoldDB" id="U5GBV9"/>
<gene>
    <name evidence="1" type="ORF">POPTR_005G124600</name>
</gene>
<evidence type="ECO:0000313" key="2">
    <source>
        <dbReference type="Proteomes" id="UP000006729"/>
    </source>
</evidence>
<dbReference type="InParanoid" id="U5GBV9"/>
<proteinExistence type="predicted"/>
<dbReference type="EMBL" id="CM009294">
    <property type="protein sequence ID" value="PNT36395.1"/>
    <property type="molecule type" value="Genomic_DNA"/>
</dbReference>
<keyword evidence="2" id="KW-1185">Reference proteome</keyword>
<dbReference type="HOGENOM" id="CLU_2531709_0_0_1"/>
<reference evidence="1 2" key="1">
    <citation type="journal article" date="2006" name="Science">
        <title>The genome of black cottonwood, Populus trichocarpa (Torr. &amp; Gray).</title>
        <authorList>
            <person name="Tuskan G.A."/>
            <person name="Difazio S."/>
            <person name="Jansson S."/>
            <person name="Bohlmann J."/>
            <person name="Grigoriev I."/>
            <person name="Hellsten U."/>
            <person name="Putnam N."/>
            <person name="Ralph S."/>
            <person name="Rombauts S."/>
            <person name="Salamov A."/>
            <person name="Schein J."/>
            <person name="Sterck L."/>
            <person name="Aerts A."/>
            <person name="Bhalerao R.R."/>
            <person name="Bhalerao R.P."/>
            <person name="Blaudez D."/>
            <person name="Boerjan W."/>
            <person name="Brun A."/>
            <person name="Brunner A."/>
            <person name="Busov V."/>
            <person name="Campbell M."/>
            <person name="Carlson J."/>
            <person name="Chalot M."/>
            <person name="Chapman J."/>
            <person name="Chen G.L."/>
            <person name="Cooper D."/>
            <person name="Coutinho P.M."/>
            <person name="Couturier J."/>
            <person name="Covert S."/>
            <person name="Cronk Q."/>
            <person name="Cunningham R."/>
            <person name="Davis J."/>
            <person name="Degroeve S."/>
            <person name="Dejardin A."/>
            <person name="Depamphilis C."/>
            <person name="Detter J."/>
            <person name="Dirks B."/>
            <person name="Dubchak I."/>
            <person name="Duplessis S."/>
            <person name="Ehlting J."/>
            <person name="Ellis B."/>
            <person name="Gendler K."/>
            <person name="Goodstein D."/>
            <person name="Gribskov M."/>
            <person name="Grimwood J."/>
            <person name="Groover A."/>
            <person name="Gunter L."/>
            <person name="Hamberger B."/>
            <person name="Heinze B."/>
            <person name="Helariutta Y."/>
            <person name="Henrissat B."/>
            <person name="Holligan D."/>
            <person name="Holt R."/>
            <person name="Huang W."/>
            <person name="Islam-Faridi N."/>
            <person name="Jones S."/>
            <person name="Jones-Rhoades M."/>
            <person name="Jorgensen R."/>
            <person name="Joshi C."/>
            <person name="Kangasjarvi J."/>
            <person name="Karlsson J."/>
            <person name="Kelleher C."/>
            <person name="Kirkpatrick R."/>
            <person name="Kirst M."/>
            <person name="Kohler A."/>
            <person name="Kalluri U."/>
            <person name="Larimer F."/>
            <person name="Leebens-Mack J."/>
            <person name="Leple J.C."/>
            <person name="Locascio P."/>
            <person name="Lou Y."/>
            <person name="Lucas S."/>
            <person name="Martin F."/>
            <person name="Montanini B."/>
            <person name="Napoli C."/>
            <person name="Nelson D.R."/>
            <person name="Nelson C."/>
            <person name="Nieminen K."/>
            <person name="Nilsson O."/>
            <person name="Pereda V."/>
            <person name="Peter G."/>
            <person name="Philippe R."/>
            <person name="Pilate G."/>
            <person name="Poliakov A."/>
            <person name="Razumovskaya J."/>
            <person name="Richardson P."/>
            <person name="Rinaldi C."/>
            <person name="Ritland K."/>
            <person name="Rouze P."/>
            <person name="Ryaboy D."/>
            <person name="Schmutz J."/>
            <person name="Schrader J."/>
            <person name="Segerman B."/>
            <person name="Shin H."/>
            <person name="Siddiqui A."/>
            <person name="Sterky F."/>
            <person name="Terry A."/>
            <person name="Tsai C.J."/>
            <person name="Uberbacher E."/>
            <person name="Unneberg P."/>
            <person name="Vahala J."/>
            <person name="Wall K."/>
            <person name="Wessler S."/>
            <person name="Yang G."/>
            <person name="Yin T."/>
            <person name="Douglas C."/>
            <person name="Marra M."/>
            <person name="Sandberg G."/>
            <person name="Van de Peer Y."/>
            <person name="Rokhsar D."/>
        </authorList>
    </citation>
    <scope>NUCLEOTIDE SEQUENCE [LARGE SCALE GENOMIC DNA]</scope>
    <source>
        <strain evidence="2">cv. Nisqually</strain>
    </source>
</reference>
<accession>U5GBV9</accession>
<protein>
    <submittedName>
        <fullName evidence="1">Uncharacterized protein</fullName>
    </submittedName>
</protein>
<name>U5GBV9_POPTR</name>
<sequence>MICMCYEYLYPLISHFLTYNTSRPHRITFVLFTFFATPGFNFDKLSHRSPSQIKISPVIKFAFFKVSKGKISLSLSCFSTITLT</sequence>
<dbReference type="Proteomes" id="UP000006729">
    <property type="component" value="Chromosome 5"/>
</dbReference>
<evidence type="ECO:0000313" key="1">
    <source>
        <dbReference type="EMBL" id="PNT36395.1"/>
    </source>
</evidence>
<organism evidence="1 2">
    <name type="scientific">Populus trichocarpa</name>
    <name type="common">Western balsam poplar</name>
    <name type="synonym">Populus balsamifera subsp. trichocarpa</name>
    <dbReference type="NCBI Taxonomy" id="3694"/>
    <lineage>
        <taxon>Eukaryota</taxon>
        <taxon>Viridiplantae</taxon>
        <taxon>Streptophyta</taxon>
        <taxon>Embryophyta</taxon>
        <taxon>Tracheophyta</taxon>
        <taxon>Spermatophyta</taxon>
        <taxon>Magnoliopsida</taxon>
        <taxon>eudicotyledons</taxon>
        <taxon>Gunneridae</taxon>
        <taxon>Pentapetalae</taxon>
        <taxon>rosids</taxon>
        <taxon>fabids</taxon>
        <taxon>Malpighiales</taxon>
        <taxon>Salicaceae</taxon>
        <taxon>Saliceae</taxon>
        <taxon>Populus</taxon>
    </lineage>
</organism>